<feature type="domain" description="AMP-dependent synthetase/ligase" evidence="1">
    <location>
        <begin position="11"/>
        <end position="366"/>
    </location>
</feature>
<protein>
    <submittedName>
        <fullName evidence="2">Amino acid adenylation domain-containing protein</fullName>
    </submittedName>
</protein>
<dbReference type="Proteomes" id="UP000260773">
    <property type="component" value="Unassembled WGS sequence"/>
</dbReference>
<dbReference type="AlphaFoldDB" id="A0A3E2TP88"/>
<accession>A0A3E2TP88</accession>
<dbReference type="CDD" id="cd05930">
    <property type="entry name" value="A_NRPS"/>
    <property type="match status" value="1"/>
</dbReference>
<dbReference type="RefSeq" id="WP_015514048.1">
    <property type="nucleotide sequence ID" value="NZ_JAQDKA010000002.1"/>
</dbReference>
<dbReference type="InterPro" id="IPR010071">
    <property type="entry name" value="AA_adenyl_dom"/>
</dbReference>
<dbReference type="Gene3D" id="3.40.50.12780">
    <property type="entry name" value="N-terminal domain of ligase-like"/>
    <property type="match status" value="1"/>
</dbReference>
<dbReference type="SUPFAM" id="SSF56801">
    <property type="entry name" value="Acetyl-CoA synthetase-like"/>
    <property type="match status" value="1"/>
</dbReference>
<evidence type="ECO:0000259" key="1">
    <source>
        <dbReference type="Pfam" id="PF00501"/>
    </source>
</evidence>
<proteinExistence type="predicted"/>
<dbReference type="GO" id="GO:0031177">
    <property type="term" value="F:phosphopantetheine binding"/>
    <property type="evidence" value="ECO:0007669"/>
    <property type="project" value="TreeGrafter"/>
</dbReference>
<gene>
    <name evidence="2" type="ORF">DW070_06690</name>
</gene>
<dbReference type="PANTHER" id="PTHR45527">
    <property type="entry name" value="NONRIBOSOMAL PEPTIDE SYNTHETASE"/>
    <property type="match status" value="1"/>
</dbReference>
<evidence type="ECO:0000313" key="2">
    <source>
        <dbReference type="EMBL" id="RGB80231.1"/>
    </source>
</evidence>
<dbReference type="NCBIfam" id="TIGR01733">
    <property type="entry name" value="AA-adenyl-dom"/>
    <property type="match status" value="1"/>
</dbReference>
<dbReference type="InterPro" id="IPR000873">
    <property type="entry name" value="AMP-dep_synth/lig_dom"/>
</dbReference>
<dbReference type="InterPro" id="IPR042099">
    <property type="entry name" value="ANL_N_sf"/>
</dbReference>
<dbReference type="GO" id="GO:0044550">
    <property type="term" value="P:secondary metabolite biosynthetic process"/>
    <property type="evidence" value="ECO:0007669"/>
    <property type="project" value="TreeGrafter"/>
</dbReference>
<dbReference type="Gene3D" id="3.30.300.30">
    <property type="match status" value="1"/>
</dbReference>
<dbReference type="EMBL" id="QVEP01000012">
    <property type="protein sequence ID" value="RGB80231.1"/>
    <property type="molecule type" value="Genomic_DNA"/>
</dbReference>
<name>A0A3E2TP88_9FIRM</name>
<evidence type="ECO:0000313" key="3">
    <source>
        <dbReference type="Proteomes" id="UP000260773"/>
    </source>
</evidence>
<dbReference type="PANTHER" id="PTHR45527:SF1">
    <property type="entry name" value="FATTY ACID SYNTHASE"/>
    <property type="match status" value="1"/>
</dbReference>
<dbReference type="Pfam" id="PF00501">
    <property type="entry name" value="AMP-binding"/>
    <property type="match status" value="1"/>
</dbReference>
<sequence length="509" mass="57826">MSRMRNVLEYLEQSAERFPEKSAVTDGICTYTYKELLAYSRKIGSGIAAYCRSEQPVAVLAEKGADTLAAFLGIIQAGCFYVLMNPELPIGRLEQVQQVLQAAYIVTDREHREMALQIVPEHQILWMEELMETDENQTLLSERRKRAIDTAPLYANFTSGSTGQPKGVVVSHRSVLDFIDVFTELFGITSEDRIANQAPFDFDVSVKDIYSSLKTGATLVIVPKQLFSQPAPLLDYLCDHEVTVMIWAVSALCLISIFHGLDYKVPAKVRKVLFSGEVMPPKHLKAWMDHLPEADFINLYGPTEITCNCTYHRIDRNRDYSEGVPVGKAFPNEHVFLLDEQDHEITEPDKAGEICVRGTALALGYYRMPEQTAEHFVQNPLNHCYPELVYRTGDLGRYNEYGEILFGGRKDYQIKYMGHRIELEEIERAMEDIEGISRACCIFDEKKSKLYGFYVGEIEKKELHHRMSSTLPPFMVPGALRKVEQMPLTKNGKTDRKALMEKHAKGARA</sequence>
<comment type="caution">
    <text evidence="2">The sequence shown here is derived from an EMBL/GenBank/DDBJ whole genome shotgun (WGS) entry which is preliminary data.</text>
</comment>
<organism evidence="2 3">
    <name type="scientific">Coprococcus catus</name>
    <dbReference type="NCBI Taxonomy" id="116085"/>
    <lineage>
        <taxon>Bacteria</taxon>
        <taxon>Bacillati</taxon>
        <taxon>Bacillota</taxon>
        <taxon>Clostridia</taxon>
        <taxon>Lachnospirales</taxon>
        <taxon>Lachnospiraceae</taxon>
        <taxon>Coprococcus</taxon>
    </lineage>
</organism>
<dbReference type="GO" id="GO:0043041">
    <property type="term" value="P:amino acid activation for nonribosomal peptide biosynthetic process"/>
    <property type="evidence" value="ECO:0007669"/>
    <property type="project" value="TreeGrafter"/>
</dbReference>
<dbReference type="GO" id="GO:0005737">
    <property type="term" value="C:cytoplasm"/>
    <property type="evidence" value="ECO:0007669"/>
    <property type="project" value="TreeGrafter"/>
</dbReference>
<dbReference type="InterPro" id="IPR045851">
    <property type="entry name" value="AMP-bd_C_sf"/>
</dbReference>
<reference evidence="2 3" key="1">
    <citation type="submission" date="2018-08" db="EMBL/GenBank/DDBJ databases">
        <title>A genome reference for cultivated species of the human gut microbiota.</title>
        <authorList>
            <person name="Zou Y."/>
            <person name="Xue W."/>
            <person name="Luo G."/>
        </authorList>
    </citation>
    <scope>NUCLEOTIDE SEQUENCE [LARGE SCALE GENOMIC DNA]</scope>
    <source>
        <strain evidence="2 3">AF45-17</strain>
    </source>
</reference>